<keyword evidence="8" id="KW-0788">Thiol protease</keyword>
<dbReference type="SUPFAM" id="SSF54001">
    <property type="entry name" value="Cysteine proteinases"/>
    <property type="match status" value="1"/>
</dbReference>
<dbReference type="Gene3D" id="1.20.930.20">
    <property type="entry name" value="Adaptor protein Cbl, N-terminal domain"/>
    <property type="match status" value="1"/>
</dbReference>
<organism evidence="15 16">
    <name type="scientific">Leucocoprinus leucothites</name>
    <dbReference type="NCBI Taxonomy" id="201217"/>
    <lineage>
        <taxon>Eukaryota</taxon>
        <taxon>Fungi</taxon>
        <taxon>Dikarya</taxon>
        <taxon>Basidiomycota</taxon>
        <taxon>Agaricomycotina</taxon>
        <taxon>Agaricomycetes</taxon>
        <taxon>Agaricomycetidae</taxon>
        <taxon>Agaricales</taxon>
        <taxon>Agaricineae</taxon>
        <taxon>Agaricaceae</taxon>
        <taxon>Leucocoprinus</taxon>
    </lineage>
</organism>
<keyword evidence="7" id="KW-0378">Hydrolase</keyword>
<dbReference type="EMBL" id="JAACJO010000010">
    <property type="protein sequence ID" value="KAF5353523.1"/>
    <property type="molecule type" value="Genomic_DNA"/>
</dbReference>
<dbReference type="InterPro" id="IPR001245">
    <property type="entry name" value="Ser-Thr/Tyr_kinase_cat_dom"/>
</dbReference>
<dbReference type="PROSITE" id="PS00107">
    <property type="entry name" value="PROTEIN_KINASE_ATP"/>
    <property type="match status" value="1"/>
</dbReference>
<evidence type="ECO:0000313" key="15">
    <source>
        <dbReference type="EMBL" id="KAF5353523.1"/>
    </source>
</evidence>
<feature type="domain" description="USP" evidence="14">
    <location>
        <begin position="105"/>
        <end position="555"/>
    </location>
</feature>
<dbReference type="Gene3D" id="1.10.510.10">
    <property type="entry name" value="Transferase(Phosphotransferase) domain 1"/>
    <property type="match status" value="1"/>
</dbReference>
<evidence type="ECO:0000256" key="11">
    <source>
        <dbReference type="SAM" id="MobiDB-lite"/>
    </source>
</evidence>
<dbReference type="InterPro" id="IPR000626">
    <property type="entry name" value="Ubiquitin-like_dom"/>
</dbReference>
<dbReference type="PROSITE" id="PS00972">
    <property type="entry name" value="USP_1"/>
    <property type="match status" value="1"/>
</dbReference>
<evidence type="ECO:0000259" key="13">
    <source>
        <dbReference type="PROSITE" id="PS50053"/>
    </source>
</evidence>
<dbReference type="PROSITE" id="PS50235">
    <property type="entry name" value="USP_3"/>
    <property type="match status" value="1"/>
</dbReference>
<comment type="caution">
    <text evidence="15">The sequence shown here is derived from an EMBL/GenBank/DDBJ whole genome shotgun (WGS) entry which is preliminary data.</text>
</comment>
<dbReference type="CDD" id="cd16104">
    <property type="entry name" value="Ubl_USP14_like"/>
    <property type="match status" value="1"/>
</dbReference>
<dbReference type="OrthoDB" id="1668230at2759"/>
<dbReference type="PANTHER" id="PTHR43982:SF1">
    <property type="entry name" value="UBIQUITIN CARBOXYL-TERMINAL HYDROLASE 14"/>
    <property type="match status" value="1"/>
</dbReference>
<dbReference type="InterPro" id="IPR017441">
    <property type="entry name" value="Protein_kinase_ATP_BS"/>
</dbReference>
<dbReference type="Gene3D" id="3.90.70.10">
    <property type="entry name" value="Cysteine proteinases"/>
    <property type="match status" value="1"/>
</dbReference>
<keyword evidence="9 10" id="KW-0067">ATP-binding</keyword>
<dbReference type="SUPFAM" id="SSF56112">
    <property type="entry name" value="Protein kinase-like (PK-like)"/>
    <property type="match status" value="1"/>
</dbReference>
<reference evidence="15 16" key="1">
    <citation type="journal article" date="2020" name="ISME J.">
        <title>Uncovering the hidden diversity of litter-decomposition mechanisms in mushroom-forming fungi.</title>
        <authorList>
            <person name="Floudas D."/>
            <person name="Bentzer J."/>
            <person name="Ahren D."/>
            <person name="Johansson T."/>
            <person name="Persson P."/>
            <person name="Tunlid A."/>
        </authorList>
    </citation>
    <scope>NUCLEOTIDE SEQUENCE [LARGE SCALE GENOMIC DNA]</scope>
    <source>
        <strain evidence="15 16">CBS 146.42</strain>
    </source>
</reference>
<dbReference type="PROSITE" id="PS00973">
    <property type="entry name" value="USP_2"/>
    <property type="match status" value="1"/>
</dbReference>
<evidence type="ECO:0000256" key="1">
    <source>
        <dbReference type="ARBA" id="ARBA00000707"/>
    </source>
</evidence>
<dbReference type="PANTHER" id="PTHR43982">
    <property type="entry name" value="UBIQUITIN CARBOXYL-TERMINAL HYDROLASE"/>
    <property type="match status" value="1"/>
</dbReference>
<dbReference type="PROSITE" id="PS50011">
    <property type="entry name" value="PROTEIN_KINASE_DOM"/>
    <property type="match status" value="1"/>
</dbReference>
<evidence type="ECO:0000256" key="2">
    <source>
        <dbReference type="ARBA" id="ARBA00012759"/>
    </source>
</evidence>
<keyword evidence="6" id="KW-0833">Ubl conjugation pathway</keyword>
<dbReference type="GO" id="GO:0005524">
    <property type="term" value="F:ATP binding"/>
    <property type="evidence" value="ECO:0007669"/>
    <property type="project" value="UniProtKB-UniRule"/>
</dbReference>
<evidence type="ECO:0000259" key="12">
    <source>
        <dbReference type="PROSITE" id="PS50011"/>
    </source>
</evidence>
<dbReference type="InterPro" id="IPR011009">
    <property type="entry name" value="Kinase-like_dom_sf"/>
</dbReference>
<dbReference type="CDD" id="cd21037">
    <property type="entry name" value="MLKL_NTD"/>
    <property type="match status" value="1"/>
</dbReference>
<dbReference type="InterPro" id="IPR044635">
    <property type="entry name" value="UBP14-like"/>
</dbReference>
<dbReference type="Gene3D" id="3.30.200.20">
    <property type="entry name" value="Phosphorylase Kinase, domain 1"/>
    <property type="match status" value="1"/>
</dbReference>
<dbReference type="SUPFAM" id="SSF54236">
    <property type="entry name" value="Ubiquitin-like"/>
    <property type="match status" value="1"/>
</dbReference>
<feature type="region of interest" description="Disordered" evidence="11">
    <location>
        <begin position="1265"/>
        <end position="1360"/>
    </location>
</feature>
<dbReference type="InterPro" id="IPR000719">
    <property type="entry name" value="Prot_kinase_dom"/>
</dbReference>
<gene>
    <name evidence="15" type="ORF">D9756_007993</name>
</gene>
<evidence type="ECO:0000256" key="4">
    <source>
        <dbReference type="ARBA" id="ARBA00022670"/>
    </source>
</evidence>
<protein>
    <recommendedName>
        <fullName evidence="2">ubiquitinyl hydrolase 1</fullName>
        <ecNumber evidence="2">3.4.19.12</ecNumber>
    </recommendedName>
</protein>
<feature type="compositionally biased region" description="Polar residues" evidence="11">
    <location>
        <begin position="1313"/>
        <end position="1325"/>
    </location>
</feature>
<dbReference type="InterPro" id="IPR001394">
    <property type="entry name" value="Peptidase_C19_UCH"/>
</dbReference>
<dbReference type="InterPro" id="IPR029071">
    <property type="entry name" value="Ubiquitin-like_domsf"/>
</dbReference>
<dbReference type="InterPro" id="IPR008271">
    <property type="entry name" value="Ser/Thr_kinase_AS"/>
</dbReference>
<name>A0A8H5D5E5_9AGAR</name>
<dbReference type="PROSITE" id="PS50053">
    <property type="entry name" value="UBIQUITIN_2"/>
    <property type="match status" value="1"/>
</dbReference>
<dbReference type="GO" id="GO:0007166">
    <property type="term" value="P:cell surface receptor signaling pathway"/>
    <property type="evidence" value="ECO:0007669"/>
    <property type="project" value="InterPro"/>
</dbReference>
<keyword evidence="4" id="KW-0645">Protease</keyword>
<dbReference type="Pfam" id="PF00443">
    <property type="entry name" value="UCH"/>
    <property type="match status" value="1"/>
</dbReference>
<dbReference type="InterPro" id="IPR036537">
    <property type="entry name" value="Adaptor_Cbl_N_dom_sf"/>
</dbReference>
<dbReference type="GO" id="GO:0061136">
    <property type="term" value="P:regulation of proteasomal protein catabolic process"/>
    <property type="evidence" value="ECO:0007669"/>
    <property type="project" value="TreeGrafter"/>
</dbReference>
<dbReference type="GO" id="GO:0016579">
    <property type="term" value="P:protein deubiquitination"/>
    <property type="evidence" value="ECO:0007669"/>
    <property type="project" value="InterPro"/>
</dbReference>
<keyword evidence="5 10" id="KW-0547">Nucleotide-binding</keyword>
<feature type="domain" description="Ubiquitin-like" evidence="13">
    <location>
        <begin position="4"/>
        <end position="72"/>
    </location>
</feature>
<sequence>MSPIAVHIKHAGKTHDVALDPDLPPVIFKDAIYQVTGVPVERMKVMVKGGVLKDDSSWKKIAPKPGQTFMVIGAAGELPKPPEKPIVFLEDLDDSELAEALAKPVGLKNLGNTCYMNATVQALRAVPELQQALTAPALQSTTALPGALRDLYQNMAKTTDNITPMQFLSILRQVNPQFAEADRREKSSLMMGGYAQQGTLHQSSFYRDCSFNSEGTSLATSAQAEVGNKRFVEQYLMGEMRRELTCDEAPEEPASVASEQVLKVECNITINTNYMLSGIMNSLDQKIEKNSPSLGRSAVYSQKSRLSRLPSYLTVHMVRFAWRADIGKKAKIMRKVKFPTEFDALDLVTDDLKNKLLPASRKLKEVEKERAERRKVRKRTKAVATSAVTKNTPAPPAAEAAASTDGDVTMAEAGTSTEGEDKGKAVVAGELEDESVYREREARELADLVDADVKKDIGASQTGLYDLVAIVTHKGAAADAGHYIGFVKKSVFHSAKGKTSPVTGATGASVELDEDDEDWYKFDDDKVSVFPKEKLATLDGGGEDSSAHPLNRITSTMTIQPELLAPAATVMPSSSFGTRAGEAMRPSPRDRSASVSRITELVMVDDLPASPSGSPGIWWSLNRREVTARPWNDAGEAGNDTIPEEQKENWEQTRKTVSQAIGSILGSATLIAHRTLLASMPLLELVPVPGLTMAAKLLLGIWDAVQEVDTNRLVFLRLTERCACVIITLHQELQDAGEVVVQELSPSLRRIEELFTGIQVLVKKESNIPFLKRFLKREETLRHIETLNRQLDQELQILGPSFQIRTVKVIKEFTAGMDDRIEATIQRVLQSHCCSQPAQSPILTRPPKNPSLLRPMSRRLLQPLEEITSVQDDKDRELDQNDLRQQMDSALQSGSDSTMLEFLQIPREDILEAIKSMQRHLEKTRPKMKGATDPDLNSPKDTLEREFIETGIDSLRRMSKSSTTLPGWTITRFEIDCTSRVGVGFFSDVYEGTWRGQTVAIKVLRDFASSRLFVREVEIWKNLSHPNIVELLGASSASGNPPWFFVSPFAENGDLGNHLRRLSMVREQRGLGLSPSFSSSSARTLEHIRRDSFKPSRESDLPRFMLEIAMGMDYLHEHGVLHGDLKSANVLVDETYTCLISDFGQSEIRAEAYRMSGISRSRGTLRWQAPEVMQGLSDLTPAVDIYAFSITCVEVLNMGQMPWSLVDDNAVQFIVLKEDERPAIPGQYHATPIHDLLQQCWHRDPESRPSFSEVVLSLRRNRHSIGGVLETPPPKSIPEMPELDQPQEPKSPISLSPCLSAFNPAEGRIPLTTRPSLRTTNSSPRPLSDDVLSQEETINESPSESDLYSASPNNDSSLTFLSENSAASEGFVKVDMEMDPKLWEARNERRYRMSLTHRYHHSLSLALWDPVPVAVGAVGYALKPNGSFVTLFNAINPTEIDDPRVQSMPSIAGYGSAPIGSHRHATRNAALRGLDAVVGFLNSGKRDDPSPNFSRRASLPLRAGHKVAYMYTESTEYRYMRELDAAKAWFKANADRIIEAFGEHSVHREDLMLSVLQAPNYALFVSHNHPDGNVHFHTYSPRQGRPWGTFSTDTNALDEHGGPSYHEPSPTPHQCACKVSINGDPPKAMLLARLRFPPDAIEPTSL</sequence>
<dbReference type="PROSITE" id="PS00108">
    <property type="entry name" value="PROTEIN_KINASE_ST"/>
    <property type="match status" value="1"/>
</dbReference>
<dbReference type="GO" id="GO:0004843">
    <property type="term" value="F:cysteine-type deubiquitinase activity"/>
    <property type="evidence" value="ECO:0007669"/>
    <property type="project" value="UniProtKB-EC"/>
</dbReference>
<dbReference type="Pfam" id="PF07714">
    <property type="entry name" value="PK_Tyr_Ser-Thr"/>
    <property type="match status" value="1"/>
</dbReference>
<accession>A0A8H5D5E5</accession>
<evidence type="ECO:0000256" key="7">
    <source>
        <dbReference type="ARBA" id="ARBA00022801"/>
    </source>
</evidence>
<evidence type="ECO:0000313" key="16">
    <source>
        <dbReference type="Proteomes" id="UP000559027"/>
    </source>
</evidence>
<feature type="domain" description="Protein kinase" evidence="12">
    <location>
        <begin position="975"/>
        <end position="1266"/>
    </location>
</feature>
<dbReference type="InterPro" id="IPR018200">
    <property type="entry name" value="USP_CS"/>
</dbReference>
<dbReference type="PRINTS" id="PR00109">
    <property type="entry name" value="TYRKINASE"/>
</dbReference>
<dbReference type="GO" id="GO:0070628">
    <property type="term" value="F:proteasome binding"/>
    <property type="evidence" value="ECO:0007669"/>
    <property type="project" value="TreeGrafter"/>
</dbReference>
<dbReference type="Proteomes" id="UP000559027">
    <property type="component" value="Unassembled WGS sequence"/>
</dbReference>
<evidence type="ECO:0000256" key="10">
    <source>
        <dbReference type="PROSITE-ProRule" id="PRU10141"/>
    </source>
</evidence>
<feature type="binding site" evidence="10">
    <location>
        <position position="1002"/>
    </location>
    <ligand>
        <name>ATP</name>
        <dbReference type="ChEBI" id="CHEBI:30616"/>
    </ligand>
</feature>
<dbReference type="SMART" id="SM00213">
    <property type="entry name" value="UBQ"/>
    <property type="match status" value="1"/>
</dbReference>
<keyword evidence="16" id="KW-1185">Reference proteome</keyword>
<dbReference type="GO" id="GO:0043161">
    <property type="term" value="P:proteasome-mediated ubiquitin-dependent protein catabolic process"/>
    <property type="evidence" value="ECO:0007669"/>
    <property type="project" value="InterPro"/>
</dbReference>
<comment type="catalytic activity">
    <reaction evidence="1">
        <text>Thiol-dependent hydrolysis of ester, thioester, amide, peptide and isopeptide bonds formed by the C-terminal Gly of ubiquitin (a 76-residue protein attached to proteins as an intracellular targeting signal).</text>
        <dbReference type="EC" id="3.4.19.12"/>
    </reaction>
</comment>
<dbReference type="InterPro" id="IPR059179">
    <property type="entry name" value="MLKL-like_MCAfunc"/>
</dbReference>
<dbReference type="GO" id="GO:0004674">
    <property type="term" value="F:protein serine/threonine kinase activity"/>
    <property type="evidence" value="ECO:0007669"/>
    <property type="project" value="UniProtKB-KW"/>
</dbReference>
<dbReference type="EC" id="3.4.19.12" evidence="2"/>
<dbReference type="Gene3D" id="3.10.20.90">
    <property type="entry name" value="Phosphatidylinositol 3-kinase Catalytic Subunit, Chain A, domain 1"/>
    <property type="match status" value="1"/>
</dbReference>
<keyword evidence="3" id="KW-0418">Kinase</keyword>
<evidence type="ECO:0000256" key="9">
    <source>
        <dbReference type="ARBA" id="ARBA00022840"/>
    </source>
</evidence>
<evidence type="ECO:0000256" key="5">
    <source>
        <dbReference type="ARBA" id="ARBA00022741"/>
    </source>
</evidence>
<evidence type="ECO:0000256" key="8">
    <source>
        <dbReference type="ARBA" id="ARBA00022807"/>
    </source>
</evidence>
<keyword evidence="3" id="KW-0723">Serine/threonine-protein kinase</keyword>
<evidence type="ECO:0000259" key="14">
    <source>
        <dbReference type="PROSITE" id="PS50235"/>
    </source>
</evidence>
<evidence type="ECO:0000256" key="6">
    <source>
        <dbReference type="ARBA" id="ARBA00022786"/>
    </source>
</evidence>
<feature type="region of interest" description="Disordered" evidence="11">
    <location>
        <begin position="367"/>
        <end position="430"/>
    </location>
</feature>
<feature type="compositionally biased region" description="Polar residues" evidence="11">
    <location>
        <begin position="1334"/>
        <end position="1360"/>
    </location>
</feature>
<keyword evidence="3" id="KW-0808">Transferase</keyword>
<dbReference type="InterPro" id="IPR038765">
    <property type="entry name" value="Papain-like_cys_pep_sf"/>
</dbReference>
<evidence type="ECO:0000256" key="3">
    <source>
        <dbReference type="ARBA" id="ARBA00022527"/>
    </source>
</evidence>
<dbReference type="SMART" id="SM00220">
    <property type="entry name" value="S_TKc"/>
    <property type="match status" value="1"/>
</dbReference>
<proteinExistence type="predicted"/>
<dbReference type="InterPro" id="IPR028889">
    <property type="entry name" value="USP"/>
</dbReference>